<evidence type="ECO:0008006" key="5">
    <source>
        <dbReference type="Google" id="ProtNLM"/>
    </source>
</evidence>
<proteinExistence type="predicted"/>
<evidence type="ECO:0000256" key="2">
    <source>
        <dbReference type="SAM" id="SignalP"/>
    </source>
</evidence>
<protein>
    <recommendedName>
        <fullName evidence="5">Lipoprotein</fullName>
    </recommendedName>
</protein>
<keyword evidence="2" id="KW-0732">Signal</keyword>
<evidence type="ECO:0000256" key="1">
    <source>
        <dbReference type="SAM" id="MobiDB-lite"/>
    </source>
</evidence>
<keyword evidence="4" id="KW-1185">Reference proteome</keyword>
<evidence type="ECO:0000313" key="3">
    <source>
        <dbReference type="EMBL" id="MDT0530139.1"/>
    </source>
</evidence>
<comment type="caution">
    <text evidence="3">The sequence shown here is derived from an EMBL/GenBank/DDBJ whole genome shotgun (WGS) entry which is preliminary data.</text>
</comment>
<feature type="chain" id="PRO_5046983166" description="Lipoprotein" evidence="2">
    <location>
        <begin position="28"/>
        <end position="225"/>
    </location>
</feature>
<reference evidence="3" key="1">
    <citation type="submission" date="2023-09" db="EMBL/GenBank/DDBJ databases">
        <title>30 novel species of actinomycetes from the DSMZ collection.</title>
        <authorList>
            <person name="Nouioui I."/>
        </authorList>
    </citation>
    <scope>NUCLEOTIDE SEQUENCE</scope>
    <source>
        <strain evidence="3">DSM 115977</strain>
    </source>
</reference>
<dbReference type="PROSITE" id="PS51257">
    <property type="entry name" value="PROKAR_LIPOPROTEIN"/>
    <property type="match status" value="1"/>
</dbReference>
<organism evidence="3 4">
    <name type="scientific">Micromonospora reichwaldensis</name>
    <dbReference type="NCBI Taxonomy" id="3075516"/>
    <lineage>
        <taxon>Bacteria</taxon>
        <taxon>Bacillati</taxon>
        <taxon>Actinomycetota</taxon>
        <taxon>Actinomycetes</taxon>
        <taxon>Micromonosporales</taxon>
        <taxon>Micromonosporaceae</taxon>
        <taxon>Micromonospora</taxon>
    </lineage>
</organism>
<dbReference type="EMBL" id="JAVRFL010000014">
    <property type="protein sequence ID" value="MDT0530139.1"/>
    <property type="molecule type" value="Genomic_DNA"/>
</dbReference>
<name>A0ABU2WWZ9_9ACTN</name>
<evidence type="ECO:0000313" key="4">
    <source>
        <dbReference type="Proteomes" id="UP001180973"/>
    </source>
</evidence>
<dbReference type="Proteomes" id="UP001180973">
    <property type="component" value="Unassembled WGS sequence"/>
</dbReference>
<feature type="signal peptide" evidence="2">
    <location>
        <begin position="1"/>
        <end position="27"/>
    </location>
</feature>
<sequence>MRRTLLPVAALALVAALSGCVTINTPADDPDPAASAQPTGSTVSVDDGTADPANPAPSAVPDTSGAPATLRALTCAQLKTAVLGNGSERYNGYPDPIPLVDGMWSGEDGTVVHMQQPCAIGDLTGDDAADAVVPVLMDGGGTGKFWQIVMYGNIDGKPVYVTMVDIGDRTPVDSVSITSRRATVVYLTRPEDASSAEVAVRRTAVYELSGSRLVEISHTDAPYTP</sequence>
<accession>A0ABU2WWZ9</accession>
<feature type="region of interest" description="Disordered" evidence="1">
    <location>
        <begin position="28"/>
        <end position="65"/>
    </location>
</feature>
<dbReference type="RefSeq" id="WP_311412168.1">
    <property type="nucleotide sequence ID" value="NZ_JAVRFL010000014.1"/>
</dbReference>
<gene>
    <name evidence="3" type="ORF">RM555_14200</name>
</gene>